<name>A0A699X7P5_TANCI</name>
<gene>
    <name evidence="2" type="ORF">Tci_924683</name>
</gene>
<feature type="non-terminal residue" evidence="2">
    <location>
        <position position="72"/>
    </location>
</feature>
<evidence type="ECO:0008006" key="3">
    <source>
        <dbReference type="Google" id="ProtNLM"/>
    </source>
</evidence>
<comment type="caution">
    <text evidence="2">The sequence shown here is derived from an EMBL/GenBank/DDBJ whole genome shotgun (WGS) entry which is preliminary data.</text>
</comment>
<accession>A0A699X7P5</accession>
<feature type="non-terminal residue" evidence="2">
    <location>
        <position position="1"/>
    </location>
</feature>
<evidence type="ECO:0000256" key="1">
    <source>
        <dbReference type="SAM" id="MobiDB-lite"/>
    </source>
</evidence>
<evidence type="ECO:0000313" key="2">
    <source>
        <dbReference type="EMBL" id="GFD52714.1"/>
    </source>
</evidence>
<protein>
    <recommendedName>
        <fullName evidence="3">Reverse transcriptase domain-containing protein</fullName>
    </recommendedName>
</protein>
<dbReference type="AlphaFoldDB" id="A0A699X7P5"/>
<dbReference type="EMBL" id="BKCJ011785478">
    <property type="protein sequence ID" value="GFD52714.1"/>
    <property type="molecule type" value="Genomic_DNA"/>
</dbReference>
<proteinExistence type="predicted"/>
<sequence>MVPDEEDRVERFNAGLPNNIQGNVIVANPTKLQDAIRIANQLMDKKLQGYDARSVENKRRMESNLRDNHGQQ</sequence>
<feature type="region of interest" description="Disordered" evidence="1">
    <location>
        <begin position="50"/>
        <end position="72"/>
    </location>
</feature>
<reference evidence="2" key="1">
    <citation type="journal article" date="2019" name="Sci. Rep.">
        <title>Draft genome of Tanacetum cinerariifolium, the natural source of mosquito coil.</title>
        <authorList>
            <person name="Yamashiro T."/>
            <person name="Shiraishi A."/>
            <person name="Satake H."/>
            <person name="Nakayama K."/>
        </authorList>
    </citation>
    <scope>NUCLEOTIDE SEQUENCE</scope>
</reference>
<organism evidence="2">
    <name type="scientific">Tanacetum cinerariifolium</name>
    <name type="common">Dalmatian daisy</name>
    <name type="synonym">Chrysanthemum cinerariifolium</name>
    <dbReference type="NCBI Taxonomy" id="118510"/>
    <lineage>
        <taxon>Eukaryota</taxon>
        <taxon>Viridiplantae</taxon>
        <taxon>Streptophyta</taxon>
        <taxon>Embryophyta</taxon>
        <taxon>Tracheophyta</taxon>
        <taxon>Spermatophyta</taxon>
        <taxon>Magnoliopsida</taxon>
        <taxon>eudicotyledons</taxon>
        <taxon>Gunneridae</taxon>
        <taxon>Pentapetalae</taxon>
        <taxon>asterids</taxon>
        <taxon>campanulids</taxon>
        <taxon>Asterales</taxon>
        <taxon>Asteraceae</taxon>
        <taxon>Asteroideae</taxon>
        <taxon>Anthemideae</taxon>
        <taxon>Anthemidinae</taxon>
        <taxon>Tanacetum</taxon>
    </lineage>
</organism>